<dbReference type="Gene3D" id="3.40.140.10">
    <property type="entry name" value="Cytidine Deaminase, domain 2"/>
    <property type="match status" value="1"/>
</dbReference>
<dbReference type="EMBL" id="BLLF01002522">
    <property type="protein sequence ID" value="GFH24384.1"/>
    <property type="molecule type" value="Genomic_DNA"/>
</dbReference>
<proteinExistence type="predicted"/>
<feature type="non-terminal residue" evidence="2">
    <location>
        <position position="66"/>
    </location>
</feature>
<accession>A0A699ZZT1</accession>
<dbReference type="GO" id="GO:0008237">
    <property type="term" value="F:metallopeptidase activity"/>
    <property type="evidence" value="ECO:0007669"/>
    <property type="project" value="InterPro"/>
</dbReference>
<sequence length="66" mass="7321">REKVVGWYSTGPKIREADLAINALLAKFADWEPVMVICEVQDGTEKAQKVFVSVPTEVGQTEAEEI</sequence>
<evidence type="ECO:0000313" key="2">
    <source>
        <dbReference type="EMBL" id="GFH24384.1"/>
    </source>
</evidence>
<name>A0A699ZZT1_HAELA</name>
<reference evidence="2 3" key="1">
    <citation type="submission" date="2020-02" db="EMBL/GenBank/DDBJ databases">
        <title>Draft genome sequence of Haematococcus lacustris strain NIES-144.</title>
        <authorList>
            <person name="Morimoto D."/>
            <person name="Nakagawa S."/>
            <person name="Yoshida T."/>
            <person name="Sawayama S."/>
        </authorList>
    </citation>
    <scope>NUCLEOTIDE SEQUENCE [LARGE SCALE GENOMIC DNA]</scope>
    <source>
        <strain evidence="2 3">NIES-144</strain>
    </source>
</reference>
<gene>
    <name evidence="2" type="ORF">HaLaN_22173</name>
</gene>
<evidence type="ECO:0000313" key="3">
    <source>
        <dbReference type="Proteomes" id="UP000485058"/>
    </source>
</evidence>
<keyword evidence="3" id="KW-1185">Reference proteome</keyword>
<dbReference type="GO" id="GO:0000502">
    <property type="term" value="C:proteasome complex"/>
    <property type="evidence" value="ECO:0007669"/>
    <property type="project" value="UniProtKB-KW"/>
</dbReference>
<keyword evidence="2" id="KW-0647">Proteasome</keyword>
<protein>
    <submittedName>
        <fullName evidence="2">26S proteasome regulatory subunit RPN8</fullName>
    </submittedName>
</protein>
<feature type="non-terminal residue" evidence="2">
    <location>
        <position position="1"/>
    </location>
</feature>
<dbReference type="Proteomes" id="UP000485058">
    <property type="component" value="Unassembled WGS sequence"/>
</dbReference>
<dbReference type="InterPro" id="IPR000555">
    <property type="entry name" value="JAMM/MPN+_dom"/>
</dbReference>
<evidence type="ECO:0000259" key="1">
    <source>
        <dbReference type="Pfam" id="PF01398"/>
    </source>
</evidence>
<feature type="domain" description="JAB1/MPN/MOV34 metalloenzyme" evidence="1">
    <location>
        <begin position="1"/>
        <end position="29"/>
    </location>
</feature>
<dbReference type="AlphaFoldDB" id="A0A699ZZT1"/>
<organism evidence="2 3">
    <name type="scientific">Haematococcus lacustris</name>
    <name type="common">Green alga</name>
    <name type="synonym">Haematococcus pluvialis</name>
    <dbReference type="NCBI Taxonomy" id="44745"/>
    <lineage>
        <taxon>Eukaryota</taxon>
        <taxon>Viridiplantae</taxon>
        <taxon>Chlorophyta</taxon>
        <taxon>core chlorophytes</taxon>
        <taxon>Chlorophyceae</taxon>
        <taxon>CS clade</taxon>
        <taxon>Chlamydomonadales</taxon>
        <taxon>Haematococcaceae</taxon>
        <taxon>Haematococcus</taxon>
    </lineage>
</organism>
<comment type="caution">
    <text evidence="2">The sequence shown here is derived from an EMBL/GenBank/DDBJ whole genome shotgun (WGS) entry which is preliminary data.</text>
</comment>
<dbReference type="Pfam" id="PF01398">
    <property type="entry name" value="JAB"/>
    <property type="match status" value="1"/>
</dbReference>